<feature type="compositionally biased region" description="Acidic residues" evidence="2">
    <location>
        <begin position="468"/>
        <end position="480"/>
    </location>
</feature>
<organism evidence="3 4">
    <name type="scientific">Cryptococcus depauperatus CBS 7841</name>
    <dbReference type="NCBI Taxonomy" id="1295531"/>
    <lineage>
        <taxon>Eukaryota</taxon>
        <taxon>Fungi</taxon>
        <taxon>Dikarya</taxon>
        <taxon>Basidiomycota</taxon>
        <taxon>Agaricomycotina</taxon>
        <taxon>Tremellomycetes</taxon>
        <taxon>Tremellales</taxon>
        <taxon>Cryptococcaceae</taxon>
        <taxon>Cryptococcus</taxon>
    </lineage>
</organism>
<dbReference type="FunFam" id="3.40.50.150:FF:000496">
    <property type="entry name" value="Chromosome 21, whole genome shotgun sequence"/>
    <property type="match status" value="1"/>
</dbReference>
<evidence type="ECO:0000256" key="2">
    <source>
        <dbReference type="SAM" id="MobiDB-lite"/>
    </source>
</evidence>
<protein>
    <submittedName>
        <fullName evidence="3">Uncharacterized protein</fullName>
    </submittedName>
</protein>
<evidence type="ECO:0000256" key="1">
    <source>
        <dbReference type="PROSITE-ProRule" id="PRU01023"/>
    </source>
</evidence>
<feature type="binding site" evidence="1">
    <location>
        <position position="320"/>
    </location>
    <ligand>
        <name>S-adenosyl-L-methionine</name>
        <dbReference type="ChEBI" id="CHEBI:59789"/>
    </ligand>
</feature>
<gene>
    <name evidence="3" type="ORF">L203_101055</name>
</gene>
<dbReference type="PANTHER" id="PTHR22807">
    <property type="entry name" value="NOP2 YEAST -RELATED NOL1/NOP2/FMU SUN DOMAIN-CONTAINING"/>
    <property type="match status" value="1"/>
</dbReference>
<dbReference type="CDD" id="cd02440">
    <property type="entry name" value="AdoMet_MTases"/>
    <property type="match status" value="1"/>
</dbReference>
<feature type="active site" description="Nucleophile" evidence="1">
    <location>
        <position position="378"/>
    </location>
</feature>
<feature type="compositionally biased region" description="Basic residues" evidence="2">
    <location>
        <begin position="494"/>
        <end position="508"/>
    </location>
</feature>
<feature type="binding site" evidence="1">
    <location>
        <position position="273"/>
    </location>
    <ligand>
        <name>S-adenosyl-L-methionine</name>
        <dbReference type="ChEBI" id="CHEBI:59789"/>
    </ligand>
</feature>
<dbReference type="GO" id="GO:0008173">
    <property type="term" value="F:RNA methyltransferase activity"/>
    <property type="evidence" value="ECO:0007669"/>
    <property type="project" value="InterPro"/>
</dbReference>
<reference evidence="3" key="2">
    <citation type="journal article" date="2022" name="Elife">
        <title>Obligate sexual reproduction of a homothallic fungus closely related to the Cryptococcus pathogenic species complex.</title>
        <authorList>
            <person name="Passer A.R."/>
            <person name="Clancey S.A."/>
            <person name="Shea T."/>
            <person name="David-Palma M."/>
            <person name="Averette A.F."/>
            <person name="Boekhout T."/>
            <person name="Porcel B.M."/>
            <person name="Nowrousian M."/>
            <person name="Cuomo C.A."/>
            <person name="Sun S."/>
            <person name="Heitman J."/>
            <person name="Coelho M.A."/>
        </authorList>
    </citation>
    <scope>NUCLEOTIDE SEQUENCE</scope>
    <source>
        <strain evidence="3">CBS 7841</strain>
    </source>
</reference>
<dbReference type="GO" id="GO:0070475">
    <property type="term" value="P:rRNA base methylation"/>
    <property type="evidence" value="ECO:0007669"/>
    <property type="project" value="TreeGrafter"/>
</dbReference>
<sequence length="526" mass="58837">MNFYKAAALALDHLDKHQGSVKGSLSAAGIKASGSEAKRILALIIETLKYRPVLQQLLDIVPIRSLEKATFPLKTPLGAPTSQSLLLVTLHDLLFSTRNRIEASDKWPPKPAIMRHQARLKAELVRIQIKQGKTEKKDLAKTAGDHDVVRYIRFNPNAGKSMEELLSHLEKKGFERLEEPVYPIPEGKYFADPHLPDELLAFSGSTSWWVKDEWYQGGGIILQDKASCMPARVLMEGWVEGEGECLDATAAPGNKTSFVSALMNNKGKIHAFERSPARFKTLEKMLAKAHCSNVEAQRADFTDSDPQNKDFENVTRILLDPSCSGSGIVNRLDYLVEDDTEESDSKTERLEKLAGFQLQMIIHAFKFPSARRIVYSTCSIHAEEDERVVMSALQTSIAKQHGWTLAKRESVLPTWERRGRPEEMGGDEALANNVIRCLAQDKTNGFFVSCFVRPTDACSLKRPLGRDDESETDGVGEMEEGVLVKKAKTMAQTKRARRKKMQQKAKAKQRQDREKHVSSTVSSSSM</sequence>
<feature type="binding site" evidence="1">
    <location>
        <position position="300"/>
    </location>
    <ligand>
        <name>S-adenosyl-L-methionine</name>
        <dbReference type="ChEBI" id="CHEBI:59789"/>
    </ligand>
</feature>
<reference evidence="3" key="1">
    <citation type="submission" date="2016-06" db="EMBL/GenBank/DDBJ databases">
        <authorList>
            <person name="Cuomo C."/>
            <person name="Litvintseva A."/>
            <person name="Heitman J."/>
            <person name="Chen Y."/>
            <person name="Sun S."/>
            <person name="Springer D."/>
            <person name="Dromer F."/>
            <person name="Young S."/>
            <person name="Zeng Q."/>
            <person name="Chapman S."/>
            <person name="Gujja S."/>
            <person name="Saif S."/>
            <person name="Birren B."/>
        </authorList>
    </citation>
    <scope>NUCLEOTIDE SEQUENCE</scope>
    <source>
        <strain evidence="3">CBS 7841</strain>
    </source>
</reference>
<dbReference type="GeneID" id="91085269"/>
<proteinExistence type="inferred from homology"/>
<keyword evidence="1" id="KW-0694">RNA-binding</keyword>
<reference evidence="3" key="3">
    <citation type="submission" date="2024-01" db="EMBL/GenBank/DDBJ databases">
        <authorList>
            <person name="Coelho M.A."/>
            <person name="David-Palma M."/>
            <person name="Shea T."/>
            <person name="Sun S."/>
            <person name="Cuomo C.A."/>
            <person name="Heitman J."/>
        </authorList>
    </citation>
    <scope>NUCLEOTIDE SEQUENCE</scope>
    <source>
        <strain evidence="3">CBS 7841</strain>
    </source>
</reference>
<dbReference type="PANTHER" id="PTHR22807:SF4">
    <property type="entry name" value="28S RRNA (CYTOSINE-C(5))-METHYLTRANSFERASE"/>
    <property type="match status" value="1"/>
</dbReference>
<comment type="caution">
    <text evidence="1">Lacks conserved residue(s) required for the propagation of feature annotation.</text>
</comment>
<dbReference type="VEuPathDB" id="FungiDB:L203_02483"/>
<accession>A0A1E3IKF0</accession>
<dbReference type="PROSITE" id="PS51686">
    <property type="entry name" value="SAM_MT_RSMB_NOP"/>
    <property type="match status" value="1"/>
</dbReference>
<dbReference type="GO" id="GO:0003723">
    <property type="term" value="F:RNA binding"/>
    <property type="evidence" value="ECO:0007669"/>
    <property type="project" value="UniProtKB-UniRule"/>
</dbReference>
<keyword evidence="4" id="KW-1185">Reference proteome</keyword>
<dbReference type="InterPro" id="IPR023267">
    <property type="entry name" value="RCMT"/>
</dbReference>
<dbReference type="InterPro" id="IPR029063">
    <property type="entry name" value="SAM-dependent_MTases_sf"/>
</dbReference>
<dbReference type="InterPro" id="IPR048889">
    <property type="entry name" value="NSUN5_RCM1_N"/>
</dbReference>
<dbReference type="GO" id="GO:0005730">
    <property type="term" value="C:nucleolus"/>
    <property type="evidence" value="ECO:0007669"/>
    <property type="project" value="TreeGrafter"/>
</dbReference>
<keyword evidence="1" id="KW-0489">Methyltransferase</keyword>
<dbReference type="PRINTS" id="PR02008">
    <property type="entry name" value="RCMTFAMILY"/>
</dbReference>
<dbReference type="Pfam" id="PF21153">
    <property type="entry name" value="NSUN5_N"/>
    <property type="match status" value="1"/>
</dbReference>
<dbReference type="InterPro" id="IPR049560">
    <property type="entry name" value="MeTrfase_RsmB-F_NOP2_cat"/>
</dbReference>
<dbReference type="AlphaFoldDB" id="A0A1E3IKF0"/>
<dbReference type="InterPro" id="IPR001678">
    <property type="entry name" value="MeTrfase_RsmB-F_NOP2_dom"/>
</dbReference>
<dbReference type="Proteomes" id="UP000094043">
    <property type="component" value="Chromosome 1"/>
</dbReference>
<keyword evidence="1" id="KW-0808">Transferase</keyword>
<keyword evidence="1" id="KW-0949">S-adenosyl-L-methionine</keyword>
<evidence type="ECO:0000313" key="3">
    <source>
        <dbReference type="EMBL" id="WVN85902.1"/>
    </source>
</evidence>
<dbReference type="EMBL" id="CP143784">
    <property type="protein sequence ID" value="WVN85902.1"/>
    <property type="molecule type" value="Genomic_DNA"/>
</dbReference>
<dbReference type="KEGG" id="cdep:91085269"/>
<dbReference type="Gene3D" id="3.30.70.1170">
    <property type="entry name" value="Sun protein, domain 3"/>
    <property type="match status" value="1"/>
</dbReference>
<name>A0A1E3IKF0_9TREE</name>
<feature type="region of interest" description="Disordered" evidence="2">
    <location>
        <begin position="461"/>
        <end position="526"/>
    </location>
</feature>
<dbReference type="OrthoDB" id="435282at2759"/>
<dbReference type="RefSeq" id="XP_066066602.1">
    <property type="nucleotide sequence ID" value="XM_066210505.1"/>
</dbReference>
<evidence type="ECO:0000313" key="4">
    <source>
        <dbReference type="Proteomes" id="UP000094043"/>
    </source>
</evidence>
<dbReference type="Pfam" id="PF01189">
    <property type="entry name" value="Methyltr_RsmB-F"/>
    <property type="match status" value="1"/>
</dbReference>
<dbReference type="SUPFAM" id="SSF53335">
    <property type="entry name" value="S-adenosyl-L-methionine-dependent methyltransferases"/>
    <property type="match status" value="1"/>
</dbReference>
<comment type="similarity">
    <text evidence="1">Belongs to the class I-like SAM-binding methyltransferase superfamily. RsmB/NOP family.</text>
</comment>
<dbReference type="Gene3D" id="3.40.50.150">
    <property type="entry name" value="Vaccinia Virus protein VP39"/>
    <property type="match status" value="1"/>
</dbReference>